<dbReference type="InterPro" id="IPR017850">
    <property type="entry name" value="Alkaline_phosphatase_core_sf"/>
</dbReference>
<dbReference type="AlphaFoldDB" id="E8LYA7"/>
<organism evidence="1 2">
    <name type="scientific">Vibrio brasiliensis LMG 20546</name>
    <dbReference type="NCBI Taxonomy" id="945543"/>
    <lineage>
        <taxon>Bacteria</taxon>
        <taxon>Pseudomonadati</taxon>
        <taxon>Pseudomonadota</taxon>
        <taxon>Gammaproteobacteria</taxon>
        <taxon>Vibrionales</taxon>
        <taxon>Vibrionaceae</taxon>
        <taxon>Vibrio</taxon>
        <taxon>Vibrio oreintalis group</taxon>
    </lineage>
</organism>
<dbReference type="Proteomes" id="UP000004371">
    <property type="component" value="Unassembled WGS sequence"/>
</dbReference>
<proteinExistence type="predicted"/>
<accession>E8LYA7</accession>
<dbReference type="PROSITE" id="PS51318">
    <property type="entry name" value="TAT"/>
    <property type="match status" value="1"/>
</dbReference>
<dbReference type="Gene3D" id="3.40.720.10">
    <property type="entry name" value="Alkaline Phosphatase, subunit A"/>
    <property type="match status" value="1"/>
</dbReference>
<sequence length="437" mass="48099">MSLSRRTFIKGLGATTMVSQFGWATSSANLNDYRALVCVFLSGGNDGFNTLIPTDDSHYSEYASIREPIKIEKSDVLPTNLTCFDNDGMEVQLGLHPAMSGIQELSNRGYVNAVINCGVLKQPMERGDNGNEPSMLFSHNSQSQEWLRGNAANRALPSGWGSRLMQQLLLTSNHSPLYSFSGNSRLFRGDIKSNSLSPSGAKGVTMTPGTLDQFKETLDNPRPEYFREYMRGLMRDSVYASEQLDNILSVESPDPYGALRLDAENSLSLQLDAVVKFIDSRVALGQNRQIYYVNLGGFDTHANQANDHHILLESFSRAMKNFYDILDAKGLATQVTSVTMSDFGRRIVPNHTGTDHGWGNNHFIISGAPFTSNTTGVWPSLVPGSRDDFSTGRLIPTISVDQIGATMAQWLGVQDSQLTAVFPNLDRFSPQTLPLFA</sequence>
<evidence type="ECO:0000313" key="2">
    <source>
        <dbReference type="Proteomes" id="UP000004371"/>
    </source>
</evidence>
<dbReference type="PANTHER" id="PTHR43737:SF1">
    <property type="entry name" value="DUF1501 DOMAIN-CONTAINING PROTEIN"/>
    <property type="match status" value="1"/>
</dbReference>
<protein>
    <recommendedName>
        <fullName evidence="3">DUF1501 domain-containing protein</fullName>
    </recommendedName>
</protein>
<evidence type="ECO:0000313" key="1">
    <source>
        <dbReference type="EMBL" id="EGA64358.1"/>
    </source>
</evidence>
<dbReference type="RefSeq" id="WP_006880830.1">
    <property type="nucleotide sequence ID" value="NZ_AEVS01000089.1"/>
</dbReference>
<dbReference type="eggNOG" id="COG4102">
    <property type="taxonomic scope" value="Bacteria"/>
</dbReference>
<name>E8LYA7_9VIBR</name>
<comment type="caution">
    <text evidence="1">The sequence shown here is derived from an EMBL/GenBank/DDBJ whole genome shotgun (WGS) entry which is preliminary data.</text>
</comment>
<reference evidence="1 2" key="1">
    <citation type="journal article" date="2012" name="Int. J. Syst. Evol. Microbiol.">
        <title>Vibrio caribbeanicus sp. nov., isolated from the marine sponge Scleritoderma cyanea.</title>
        <authorList>
            <person name="Hoffmann M."/>
            <person name="Monday S.R."/>
            <person name="Allard M.W."/>
            <person name="Strain E.A."/>
            <person name="Whittaker P."/>
            <person name="Naum M."/>
            <person name="McCarthy P.J."/>
            <person name="Lopez J.V."/>
            <person name="Fischer M."/>
            <person name="Brown E.W."/>
        </authorList>
    </citation>
    <scope>NUCLEOTIDE SEQUENCE [LARGE SCALE GENOMIC DNA]</scope>
    <source>
        <strain evidence="1 2">LMG 20546</strain>
    </source>
</reference>
<dbReference type="EMBL" id="AEVS01000089">
    <property type="protein sequence ID" value="EGA64358.1"/>
    <property type="molecule type" value="Genomic_DNA"/>
</dbReference>
<dbReference type="InterPro" id="IPR006311">
    <property type="entry name" value="TAT_signal"/>
</dbReference>
<gene>
    <name evidence="1" type="ORF">VIBR0546_13512</name>
</gene>
<dbReference type="OrthoDB" id="9779968at2"/>
<dbReference type="PANTHER" id="PTHR43737">
    <property type="entry name" value="BLL7424 PROTEIN"/>
    <property type="match status" value="1"/>
</dbReference>
<dbReference type="InterPro" id="IPR010869">
    <property type="entry name" value="DUF1501"/>
</dbReference>
<keyword evidence="2" id="KW-1185">Reference proteome</keyword>
<dbReference type="STRING" id="945543.VIBR0546_13512"/>
<dbReference type="Pfam" id="PF07394">
    <property type="entry name" value="DUF1501"/>
    <property type="match status" value="1"/>
</dbReference>
<evidence type="ECO:0008006" key="3">
    <source>
        <dbReference type="Google" id="ProtNLM"/>
    </source>
</evidence>